<sequence>MKSFTQLVVLLLLSAAALVLAAPSPHLNVDLSSRDVDGPDDYGRCMGEVCI</sequence>
<comment type="caution">
    <text evidence="2">The sequence shown here is derived from an EMBL/GenBank/DDBJ whole genome shotgun (WGS) entry which is preliminary data.</text>
</comment>
<keyword evidence="1" id="KW-0732">Signal</keyword>
<dbReference type="Proteomes" id="UP000001861">
    <property type="component" value="Unassembled WGS sequence"/>
</dbReference>
<evidence type="ECO:0000313" key="2">
    <source>
        <dbReference type="EMBL" id="EFI26736.1"/>
    </source>
</evidence>
<feature type="signal peptide" evidence="1">
    <location>
        <begin position="1"/>
        <end position="21"/>
    </location>
</feature>
<organism evidence="2 3">
    <name type="scientific">Coprinopsis cinerea (strain Okayama-7 / 130 / ATCC MYA-4618 / FGSC 9003)</name>
    <name type="common">Inky cap fungus</name>
    <name type="synonym">Hormographiella aspergillata</name>
    <dbReference type="NCBI Taxonomy" id="240176"/>
    <lineage>
        <taxon>Eukaryota</taxon>
        <taxon>Fungi</taxon>
        <taxon>Dikarya</taxon>
        <taxon>Basidiomycota</taxon>
        <taxon>Agaricomycotina</taxon>
        <taxon>Agaricomycetes</taxon>
        <taxon>Agaricomycetidae</taxon>
        <taxon>Agaricales</taxon>
        <taxon>Agaricineae</taxon>
        <taxon>Psathyrellaceae</taxon>
        <taxon>Coprinopsis</taxon>
    </lineage>
</organism>
<dbReference type="GeneID" id="9379474"/>
<dbReference type="EMBL" id="AACS02000011">
    <property type="protein sequence ID" value="EFI26736.1"/>
    <property type="molecule type" value="Genomic_DNA"/>
</dbReference>
<keyword evidence="3" id="KW-1185">Reference proteome</keyword>
<dbReference type="KEGG" id="cci:CC1G_15660"/>
<dbReference type="RefSeq" id="XP_002910230.1">
    <property type="nucleotide sequence ID" value="XM_002910184.1"/>
</dbReference>
<reference evidence="2 3" key="1">
    <citation type="journal article" date="2010" name="Proc. Natl. Acad. Sci. U.S.A.">
        <title>Insights into evolution of multicellular fungi from the assembled chromosomes of the mushroom Coprinopsis cinerea (Coprinus cinereus).</title>
        <authorList>
            <person name="Stajich J.E."/>
            <person name="Wilke S.K."/>
            <person name="Ahren D."/>
            <person name="Au C.H."/>
            <person name="Birren B.W."/>
            <person name="Borodovsky M."/>
            <person name="Burns C."/>
            <person name="Canback B."/>
            <person name="Casselton L.A."/>
            <person name="Cheng C.K."/>
            <person name="Deng J."/>
            <person name="Dietrich F.S."/>
            <person name="Fargo D.C."/>
            <person name="Farman M.L."/>
            <person name="Gathman A.C."/>
            <person name="Goldberg J."/>
            <person name="Guigo R."/>
            <person name="Hoegger P.J."/>
            <person name="Hooker J.B."/>
            <person name="Huggins A."/>
            <person name="James T.Y."/>
            <person name="Kamada T."/>
            <person name="Kilaru S."/>
            <person name="Kodira C."/>
            <person name="Kues U."/>
            <person name="Kupfer D."/>
            <person name="Kwan H.S."/>
            <person name="Lomsadze A."/>
            <person name="Li W."/>
            <person name="Lilly W.W."/>
            <person name="Ma L.J."/>
            <person name="Mackey A.J."/>
            <person name="Manning G."/>
            <person name="Martin F."/>
            <person name="Muraguchi H."/>
            <person name="Natvig D.O."/>
            <person name="Palmerini H."/>
            <person name="Ramesh M.A."/>
            <person name="Rehmeyer C.J."/>
            <person name="Roe B.A."/>
            <person name="Shenoy N."/>
            <person name="Stanke M."/>
            <person name="Ter-Hovhannisyan V."/>
            <person name="Tunlid A."/>
            <person name="Velagapudi R."/>
            <person name="Vision T.J."/>
            <person name="Zeng Q."/>
            <person name="Zolan M.E."/>
            <person name="Pukkila P.J."/>
        </authorList>
    </citation>
    <scope>NUCLEOTIDE SEQUENCE [LARGE SCALE GENOMIC DNA]</scope>
    <source>
        <strain evidence="3">Okayama-7 / 130 / ATCC MYA-4618 / FGSC 9003</strain>
    </source>
</reference>
<dbReference type="InParanoid" id="D6RQC0"/>
<name>D6RQC0_COPC7</name>
<evidence type="ECO:0000313" key="3">
    <source>
        <dbReference type="Proteomes" id="UP000001861"/>
    </source>
</evidence>
<gene>
    <name evidence="2" type="ORF">CC1G_15660</name>
</gene>
<dbReference type="HOGENOM" id="CLU_3106248_0_0_1"/>
<dbReference type="AlphaFoldDB" id="D6RQC0"/>
<evidence type="ECO:0000256" key="1">
    <source>
        <dbReference type="SAM" id="SignalP"/>
    </source>
</evidence>
<accession>D6RQC0</accession>
<protein>
    <submittedName>
        <fullName evidence="2">Uncharacterized protein</fullName>
    </submittedName>
</protein>
<feature type="chain" id="PRO_5003087882" evidence="1">
    <location>
        <begin position="22"/>
        <end position="51"/>
    </location>
</feature>
<dbReference type="VEuPathDB" id="FungiDB:CC1G_15660"/>
<proteinExistence type="predicted"/>